<evidence type="ECO:0000256" key="1">
    <source>
        <dbReference type="SAM" id="Coils"/>
    </source>
</evidence>
<proteinExistence type="predicted"/>
<name>A0AAJ2P259_OENOE</name>
<evidence type="ECO:0000313" key="2">
    <source>
        <dbReference type="EMBL" id="MDV7715292.1"/>
    </source>
</evidence>
<accession>A0AAJ2P259</accession>
<dbReference type="Proteomes" id="UP001281024">
    <property type="component" value="Unassembled WGS sequence"/>
</dbReference>
<comment type="caution">
    <text evidence="2">The sequence shown here is derived from an EMBL/GenBank/DDBJ whole genome shotgun (WGS) entry which is preliminary data.</text>
</comment>
<organism evidence="2 3">
    <name type="scientific">Oenococcus oeni</name>
    <name type="common">Leuconostoc oenos</name>
    <dbReference type="NCBI Taxonomy" id="1247"/>
    <lineage>
        <taxon>Bacteria</taxon>
        <taxon>Bacillati</taxon>
        <taxon>Bacillota</taxon>
        <taxon>Bacilli</taxon>
        <taxon>Lactobacillales</taxon>
        <taxon>Lactobacillaceae</taxon>
        <taxon>Oenococcus</taxon>
    </lineage>
</organism>
<keyword evidence="1" id="KW-0175">Coiled coil</keyword>
<dbReference type="EMBL" id="WERV01000004">
    <property type="protein sequence ID" value="MDV7715292.1"/>
    <property type="molecule type" value="Genomic_DNA"/>
</dbReference>
<dbReference type="RefSeq" id="WP_317768265.1">
    <property type="nucleotide sequence ID" value="NZ_WERV01000004.1"/>
</dbReference>
<gene>
    <name evidence="2" type="ORF">GA838_05910</name>
</gene>
<sequence>MEAFFKDALTFLGVILAAYMTAKITASLKNEPAFADRVIQQTDTIVNLQGNVSELKDKQLEAEERHAKDTELIKKLLDQNQENQKLIKTLQDQNKILKKQNKLLSDYAKRNGFPLDDILAGKAS</sequence>
<protein>
    <submittedName>
        <fullName evidence="2">Uncharacterized protein</fullName>
    </submittedName>
</protein>
<reference evidence="2" key="1">
    <citation type="submission" date="2019-10" db="EMBL/GenBank/DDBJ databases">
        <title>Malate fermentation in French cider.</title>
        <authorList>
            <person name="Cousin F.J."/>
            <person name="Medina Fernandez S."/>
            <person name="Misery B."/>
            <person name="Laplace J.-M."/>
            <person name="Cretenet M."/>
        </authorList>
    </citation>
    <scope>NUCLEOTIDE SEQUENCE</scope>
    <source>
        <strain evidence="2">UCMA15129</strain>
    </source>
</reference>
<dbReference type="AlphaFoldDB" id="A0AAJ2P259"/>
<evidence type="ECO:0000313" key="3">
    <source>
        <dbReference type="Proteomes" id="UP001281024"/>
    </source>
</evidence>
<feature type="coiled-coil region" evidence="1">
    <location>
        <begin position="45"/>
        <end position="100"/>
    </location>
</feature>